<evidence type="ECO:0000256" key="2">
    <source>
        <dbReference type="ARBA" id="ARBA00004236"/>
    </source>
</evidence>
<keyword evidence="4" id="KW-1003">Cell membrane</keyword>
<sequence length="509" mass="58277">MATILSPSIGILSLIMIIIPRTIASMIPRYQNFTEKQILDDLTAPPKYDQYVLPTEATMTVNVSVLMLSMSSPDESSLKYEIEFLLFQDWIDHRLRYDDDGHHRYLNALRHREHLWRPDTYFILHGEFKTHNEAGPINMAFKVYPNGTVLYITRQKMIITCEGDLNIFPFDNPRCFFAVESMSYEAYQLEFRWKPEHEIPIFNSNSFRSLNAYLSKNAAGRCRIHHSWRSEFSCLSVYLIFTRDKLFYLTTVFVPGMVLVTSSFISFWLDVNAVPARVMIGVTTMLNFCTTTNSFRSSLPVVSNLTAMNLWDGVCMFFIYASMIEFIVVNYLHRKIHQNPLRTTDSAERPGETFRAALGTQISSNGRKVDPTSQEVLAPGEFEVRAPLVSGEDPSSGIPLGSARHGLHHRASAGGIGRCRSPGSSTLPTDERIRAAASVFAWLRRPHLWDTAEFSSYARLARSIDHISKFVFPLLFGVFSLSFFIYFAWFSPSKLDNWAHLEYHPYDIV</sequence>
<name>T1K9D2_TETUR</name>
<dbReference type="Proteomes" id="UP000015104">
    <property type="component" value="Unassembled WGS sequence"/>
</dbReference>
<dbReference type="Gene3D" id="2.70.170.10">
    <property type="entry name" value="Neurotransmitter-gated ion-channel ligand-binding domain"/>
    <property type="match status" value="1"/>
</dbReference>
<dbReference type="Pfam" id="PF02932">
    <property type="entry name" value="Neur_chan_memb"/>
    <property type="match status" value="1"/>
</dbReference>
<feature type="domain" description="Neurotransmitter-gated ion-channel ligand-binding" evidence="12">
    <location>
        <begin position="35"/>
        <end position="215"/>
    </location>
</feature>
<dbReference type="KEGG" id="tut:107361630"/>
<gene>
    <name evidence="14" type="primary">107361630</name>
</gene>
<evidence type="ECO:0000256" key="9">
    <source>
        <dbReference type="ARBA" id="ARBA00023136"/>
    </source>
</evidence>
<reference evidence="15" key="1">
    <citation type="submission" date="2011-08" db="EMBL/GenBank/DDBJ databases">
        <authorList>
            <person name="Rombauts S."/>
        </authorList>
    </citation>
    <scope>NUCLEOTIDE SEQUENCE</scope>
    <source>
        <strain evidence="15">London</strain>
    </source>
</reference>
<dbReference type="GO" id="GO:0004888">
    <property type="term" value="F:transmembrane signaling receptor activity"/>
    <property type="evidence" value="ECO:0007669"/>
    <property type="project" value="InterPro"/>
</dbReference>
<dbReference type="InterPro" id="IPR036719">
    <property type="entry name" value="Neuro-gated_channel_TM_sf"/>
</dbReference>
<feature type="transmembrane region" description="Helical" evidence="11">
    <location>
        <begin position="246"/>
        <end position="269"/>
    </location>
</feature>
<evidence type="ECO:0000313" key="15">
    <source>
        <dbReference type="Proteomes" id="UP000015104"/>
    </source>
</evidence>
<keyword evidence="8" id="KW-0406">Ion transport</keyword>
<dbReference type="EnsemblMetazoa" id="tetur07g04510.1">
    <property type="protein sequence ID" value="tetur07g04510.1"/>
    <property type="gene ID" value="tetur07g04510"/>
</dbReference>
<evidence type="ECO:0000256" key="4">
    <source>
        <dbReference type="ARBA" id="ARBA00022475"/>
    </source>
</evidence>
<dbReference type="PRINTS" id="PR00252">
    <property type="entry name" value="NRIONCHANNEL"/>
</dbReference>
<dbReference type="InterPro" id="IPR006028">
    <property type="entry name" value="GABAA/Glycine_rcpt"/>
</dbReference>
<evidence type="ECO:0000256" key="5">
    <source>
        <dbReference type="ARBA" id="ARBA00022692"/>
    </source>
</evidence>
<evidence type="ECO:0000256" key="1">
    <source>
        <dbReference type="ARBA" id="ARBA00004141"/>
    </source>
</evidence>
<dbReference type="InterPro" id="IPR038050">
    <property type="entry name" value="Neuro_actylchol_rec"/>
</dbReference>
<dbReference type="InterPro" id="IPR006202">
    <property type="entry name" value="Neur_chan_lig-bd"/>
</dbReference>
<proteinExistence type="predicted"/>
<dbReference type="GO" id="GO:0005230">
    <property type="term" value="F:extracellular ligand-gated monoatomic ion channel activity"/>
    <property type="evidence" value="ECO:0007669"/>
    <property type="project" value="InterPro"/>
</dbReference>
<keyword evidence="3" id="KW-0813">Transport</keyword>
<dbReference type="EMBL" id="CAEY01001890">
    <property type="status" value="NOT_ANNOTATED_CDS"/>
    <property type="molecule type" value="Genomic_DNA"/>
</dbReference>
<dbReference type="HOGENOM" id="CLU_010920_1_4_1"/>
<evidence type="ECO:0000256" key="7">
    <source>
        <dbReference type="ARBA" id="ARBA00022989"/>
    </source>
</evidence>
<dbReference type="GO" id="GO:0005254">
    <property type="term" value="F:chloride channel activity"/>
    <property type="evidence" value="ECO:0007669"/>
    <property type="project" value="UniProtKB-ARBA"/>
</dbReference>
<dbReference type="OMA" id="DPVRYDH"/>
<dbReference type="Gene3D" id="1.20.58.390">
    <property type="entry name" value="Neurotransmitter-gated ion-channel transmembrane domain"/>
    <property type="match status" value="1"/>
</dbReference>
<organism evidence="14 15">
    <name type="scientific">Tetranychus urticae</name>
    <name type="common">Two-spotted spider mite</name>
    <dbReference type="NCBI Taxonomy" id="32264"/>
    <lineage>
        <taxon>Eukaryota</taxon>
        <taxon>Metazoa</taxon>
        <taxon>Ecdysozoa</taxon>
        <taxon>Arthropoda</taxon>
        <taxon>Chelicerata</taxon>
        <taxon>Arachnida</taxon>
        <taxon>Acari</taxon>
        <taxon>Acariformes</taxon>
        <taxon>Trombidiformes</taxon>
        <taxon>Prostigmata</taxon>
        <taxon>Eleutherengona</taxon>
        <taxon>Raphignathae</taxon>
        <taxon>Tetranychoidea</taxon>
        <taxon>Tetranychidae</taxon>
        <taxon>Tetranychus</taxon>
    </lineage>
</organism>
<dbReference type="AlphaFoldDB" id="T1K9D2"/>
<evidence type="ECO:0000259" key="13">
    <source>
        <dbReference type="Pfam" id="PF02932"/>
    </source>
</evidence>
<dbReference type="Pfam" id="PF02931">
    <property type="entry name" value="Neur_chan_LBD"/>
    <property type="match status" value="1"/>
</dbReference>
<keyword evidence="9 11" id="KW-0472">Membrane</keyword>
<dbReference type="InterPro" id="IPR006201">
    <property type="entry name" value="Neur_channel"/>
</dbReference>
<dbReference type="OrthoDB" id="8173437at2759"/>
<feature type="domain" description="Neurotransmitter-gated ion-channel transmembrane" evidence="13">
    <location>
        <begin position="254"/>
        <end position="484"/>
    </location>
</feature>
<evidence type="ECO:0000256" key="3">
    <source>
        <dbReference type="ARBA" id="ARBA00022448"/>
    </source>
</evidence>
<comment type="subcellular location">
    <subcellularLocation>
        <location evidence="2">Cell membrane</location>
    </subcellularLocation>
    <subcellularLocation>
        <location evidence="1">Membrane</location>
        <topology evidence="1">Multi-pass membrane protein</topology>
    </subcellularLocation>
</comment>
<evidence type="ECO:0000313" key="14">
    <source>
        <dbReference type="EnsemblMetazoa" id="tetur07g04510.1"/>
    </source>
</evidence>
<dbReference type="InterPro" id="IPR036734">
    <property type="entry name" value="Neur_chan_lig-bd_sf"/>
</dbReference>
<keyword evidence="5 11" id="KW-0812">Transmembrane</keyword>
<reference evidence="14" key="2">
    <citation type="submission" date="2015-06" db="UniProtKB">
        <authorList>
            <consortium name="EnsemblMetazoa"/>
        </authorList>
    </citation>
    <scope>IDENTIFICATION</scope>
</reference>
<evidence type="ECO:0000256" key="8">
    <source>
        <dbReference type="ARBA" id="ARBA00023065"/>
    </source>
</evidence>
<evidence type="ECO:0000256" key="10">
    <source>
        <dbReference type="ARBA" id="ARBA00023303"/>
    </source>
</evidence>
<evidence type="ECO:0008006" key="16">
    <source>
        <dbReference type="Google" id="ProtNLM"/>
    </source>
</evidence>
<feature type="transmembrane region" description="Helical" evidence="11">
    <location>
        <begin position="470"/>
        <end position="489"/>
    </location>
</feature>
<dbReference type="SUPFAM" id="SSF90112">
    <property type="entry name" value="Neurotransmitter-gated ion-channel transmembrane pore"/>
    <property type="match status" value="1"/>
</dbReference>
<dbReference type="PRINTS" id="PR00253">
    <property type="entry name" value="GABAARECEPTR"/>
</dbReference>
<keyword evidence="6" id="KW-0732">Signal</keyword>
<keyword evidence="10" id="KW-0407">Ion channel</keyword>
<dbReference type="SUPFAM" id="SSF63712">
    <property type="entry name" value="Nicotinic receptor ligand binding domain-like"/>
    <property type="match status" value="1"/>
</dbReference>
<keyword evidence="15" id="KW-1185">Reference proteome</keyword>
<evidence type="ECO:0000259" key="12">
    <source>
        <dbReference type="Pfam" id="PF02931"/>
    </source>
</evidence>
<keyword evidence="7 11" id="KW-1133">Transmembrane helix</keyword>
<evidence type="ECO:0000256" key="11">
    <source>
        <dbReference type="SAM" id="Phobius"/>
    </source>
</evidence>
<dbReference type="CDD" id="cd19049">
    <property type="entry name" value="LGIC_TM_anion"/>
    <property type="match status" value="1"/>
</dbReference>
<evidence type="ECO:0000256" key="6">
    <source>
        <dbReference type="ARBA" id="ARBA00022729"/>
    </source>
</evidence>
<dbReference type="PANTHER" id="PTHR18945">
    <property type="entry name" value="NEUROTRANSMITTER GATED ION CHANNEL"/>
    <property type="match status" value="1"/>
</dbReference>
<protein>
    <recommendedName>
        <fullName evidence="16">Neurotransmitter-gated ion-channel ligand-binding domain-containing protein</fullName>
    </recommendedName>
</protein>
<dbReference type="eggNOG" id="KOG3644">
    <property type="taxonomic scope" value="Eukaryota"/>
</dbReference>
<dbReference type="CDD" id="cd18987">
    <property type="entry name" value="LGIC_ECD_anion"/>
    <property type="match status" value="1"/>
</dbReference>
<accession>T1K9D2</accession>
<feature type="transmembrane region" description="Helical" evidence="11">
    <location>
        <begin position="6"/>
        <end position="24"/>
    </location>
</feature>
<dbReference type="InterPro" id="IPR006029">
    <property type="entry name" value="Neurotrans-gated_channel_TM"/>
</dbReference>
<feature type="transmembrane region" description="Helical" evidence="11">
    <location>
        <begin position="310"/>
        <end position="332"/>
    </location>
</feature>
<dbReference type="GO" id="GO:0099095">
    <property type="term" value="F:ligand-gated monoatomic anion channel activity"/>
    <property type="evidence" value="ECO:0007669"/>
    <property type="project" value="UniProtKB-ARBA"/>
</dbReference>
<dbReference type="GO" id="GO:0005886">
    <property type="term" value="C:plasma membrane"/>
    <property type="evidence" value="ECO:0007669"/>
    <property type="project" value="UniProtKB-SubCell"/>
</dbReference>